<sequence length="64" mass="7434">MINNTYRVVAISRANGKRVVCYEGDRACLATDTYEELTKRRPTFYSDFKVVLERLEPVIVMESD</sequence>
<reference evidence="1 2" key="1">
    <citation type="journal article" date="2015" name="Genome Announc.">
        <title>Complete Genome of Citrobacter freundii Siphophage Stevie.</title>
        <authorList>
            <person name="Shaw J.P."/>
            <person name="Aviles Medina C.A."/>
            <person name="Chen Y."/>
            <person name="Luna A.J."/>
            <person name="Hernandez A.C."/>
            <person name="Kuty Everett G.F."/>
        </authorList>
    </citation>
    <scope>NUCLEOTIDE SEQUENCE [LARGE SCALE GENOMIC DNA]</scope>
</reference>
<proteinExistence type="predicted"/>
<accession>A0A0A0YTZ2</accession>
<dbReference type="GeneID" id="24722942"/>
<organism evidence="1 2">
    <name type="scientific">Citrobacter phage Stevie</name>
    <dbReference type="NCBI Taxonomy" id="2885922"/>
    <lineage>
        <taxon>Viruses</taxon>
        <taxon>Duplodnaviria</taxon>
        <taxon>Heunggongvirae</taxon>
        <taxon>Uroviricota</taxon>
        <taxon>Caudoviricetes</taxon>
        <taxon>Drexlerviridae</taxon>
        <taxon>Tempevirinae</taxon>
        <taxon>Tlsvirus</taxon>
        <taxon>Tlsvirus stevie</taxon>
    </lineage>
</organism>
<name>A0A0A0YTZ2_9CAUD</name>
<keyword evidence="2" id="KW-1185">Reference proteome</keyword>
<protein>
    <submittedName>
        <fullName evidence="1">Uncharacterized protein</fullName>
    </submittedName>
</protein>
<dbReference type="EMBL" id="KM236241">
    <property type="protein sequence ID" value="AIX12323.1"/>
    <property type="molecule type" value="Genomic_DNA"/>
</dbReference>
<dbReference type="Proteomes" id="UP000030325">
    <property type="component" value="Segment"/>
</dbReference>
<evidence type="ECO:0000313" key="2">
    <source>
        <dbReference type="Proteomes" id="UP000030325"/>
    </source>
</evidence>
<gene>
    <name evidence="1" type="ORF">CPT_Stevie54</name>
</gene>
<evidence type="ECO:0000313" key="1">
    <source>
        <dbReference type="EMBL" id="AIX12323.1"/>
    </source>
</evidence>
<dbReference type="RefSeq" id="YP_009148760.1">
    <property type="nucleotide sequence ID" value="NC_027350.1"/>
</dbReference>
<dbReference type="KEGG" id="vg:24722942"/>